<proteinExistence type="predicted"/>
<dbReference type="Proteomes" id="UP001605036">
    <property type="component" value="Unassembled WGS sequence"/>
</dbReference>
<evidence type="ECO:0000256" key="1">
    <source>
        <dbReference type="SAM" id="MobiDB-lite"/>
    </source>
</evidence>
<reference evidence="2 3" key="1">
    <citation type="submission" date="2024-09" db="EMBL/GenBank/DDBJ databases">
        <title>Chromosome-scale assembly of Riccia fluitans.</title>
        <authorList>
            <person name="Paukszto L."/>
            <person name="Sawicki J."/>
            <person name="Karawczyk K."/>
            <person name="Piernik-Szablinska J."/>
            <person name="Szczecinska M."/>
            <person name="Mazdziarz M."/>
        </authorList>
    </citation>
    <scope>NUCLEOTIDE SEQUENCE [LARGE SCALE GENOMIC DNA]</scope>
    <source>
        <strain evidence="2">Rf_01</strain>
        <tissue evidence="2">Aerial parts of the thallus</tissue>
    </source>
</reference>
<comment type="caution">
    <text evidence="2">The sequence shown here is derived from an EMBL/GenBank/DDBJ whole genome shotgun (WGS) entry which is preliminary data.</text>
</comment>
<accession>A0ABD1Z7D3</accession>
<feature type="compositionally biased region" description="Basic and acidic residues" evidence="1">
    <location>
        <begin position="1"/>
        <end position="23"/>
    </location>
</feature>
<protein>
    <submittedName>
        <fullName evidence="2">Uncharacterized protein</fullName>
    </submittedName>
</protein>
<organism evidence="2 3">
    <name type="scientific">Riccia fluitans</name>
    <dbReference type="NCBI Taxonomy" id="41844"/>
    <lineage>
        <taxon>Eukaryota</taxon>
        <taxon>Viridiplantae</taxon>
        <taxon>Streptophyta</taxon>
        <taxon>Embryophyta</taxon>
        <taxon>Marchantiophyta</taxon>
        <taxon>Marchantiopsida</taxon>
        <taxon>Marchantiidae</taxon>
        <taxon>Marchantiales</taxon>
        <taxon>Ricciaceae</taxon>
        <taxon>Riccia</taxon>
    </lineage>
</organism>
<dbReference type="EMBL" id="JBHFFA010000002">
    <property type="protein sequence ID" value="KAL2643701.1"/>
    <property type="molecule type" value="Genomic_DNA"/>
</dbReference>
<evidence type="ECO:0000313" key="2">
    <source>
        <dbReference type="EMBL" id="KAL2643701.1"/>
    </source>
</evidence>
<gene>
    <name evidence="2" type="ORF">R1flu_011288</name>
</gene>
<evidence type="ECO:0000313" key="3">
    <source>
        <dbReference type="Proteomes" id="UP001605036"/>
    </source>
</evidence>
<feature type="region of interest" description="Disordered" evidence="1">
    <location>
        <begin position="1"/>
        <end position="32"/>
    </location>
</feature>
<sequence>MLLSEGREDEGKRSNPQGDERTLGEVPGAGGRIRRNKSVVTGVALVLVVGRSWTPFWAGWSDEDLGPGDATWGYEWQLLVDLKYHP</sequence>
<dbReference type="AlphaFoldDB" id="A0ABD1Z7D3"/>
<name>A0ABD1Z7D3_9MARC</name>
<keyword evidence="3" id="KW-1185">Reference proteome</keyword>